<keyword evidence="3" id="KW-1185">Reference proteome</keyword>
<protein>
    <submittedName>
        <fullName evidence="2">Uncharacterized protein</fullName>
    </submittedName>
</protein>
<comment type="caution">
    <text evidence="2">The sequence shown here is derived from an EMBL/GenBank/DDBJ whole genome shotgun (WGS) entry which is preliminary data.</text>
</comment>
<dbReference type="STRING" id="35608.A0A2U1LDE2"/>
<dbReference type="OrthoDB" id="1706776at2759"/>
<accession>A0A2U1LDE2</accession>
<sequence>MSNASMSHRRGNEEPTDMKLILDLETIEFKDIFPFLNKGTDNEVYYNGNSSGHGSSIDYHNGLKCMVSVKTYEGWMANVGRWGKMGKICARIISLSLKNTVHDAKKETQPVHGSLARSGSRHTKKGILANPYDQVYYYSEFGPNWDRKKGDEGVVSQSTGGGRGKRQKTVASTPQTKISQTTQDKFRENRLELLDAQKAAGMNPYPHKFQASMSVPEFIDKYKFLSCQGD</sequence>
<dbReference type="Proteomes" id="UP000245207">
    <property type="component" value="Unassembled WGS sequence"/>
</dbReference>
<organism evidence="2 3">
    <name type="scientific">Artemisia annua</name>
    <name type="common">Sweet wormwood</name>
    <dbReference type="NCBI Taxonomy" id="35608"/>
    <lineage>
        <taxon>Eukaryota</taxon>
        <taxon>Viridiplantae</taxon>
        <taxon>Streptophyta</taxon>
        <taxon>Embryophyta</taxon>
        <taxon>Tracheophyta</taxon>
        <taxon>Spermatophyta</taxon>
        <taxon>Magnoliopsida</taxon>
        <taxon>eudicotyledons</taxon>
        <taxon>Gunneridae</taxon>
        <taxon>Pentapetalae</taxon>
        <taxon>asterids</taxon>
        <taxon>campanulids</taxon>
        <taxon>Asterales</taxon>
        <taxon>Asteraceae</taxon>
        <taxon>Asteroideae</taxon>
        <taxon>Anthemideae</taxon>
        <taxon>Artemisiinae</taxon>
        <taxon>Artemisia</taxon>
    </lineage>
</organism>
<dbReference type="EMBL" id="PKPP01010007">
    <property type="protein sequence ID" value="PWA47006.1"/>
    <property type="molecule type" value="Genomic_DNA"/>
</dbReference>
<dbReference type="Gene3D" id="2.40.50.140">
    <property type="entry name" value="Nucleic acid-binding proteins"/>
    <property type="match status" value="1"/>
</dbReference>
<feature type="compositionally biased region" description="Polar residues" evidence="1">
    <location>
        <begin position="169"/>
        <end position="183"/>
    </location>
</feature>
<gene>
    <name evidence="2" type="ORF">CTI12_AA503720</name>
</gene>
<name>A0A2U1LDE2_ARTAN</name>
<evidence type="ECO:0000313" key="3">
    <source>
        <dbReference type="Proteomes" id="UP000245207"/>
    </source>
</evidence>
<dbReference type="InterPro" id="IPR012340">
    <property type="entry name" value="NA-bd_OB-fold"/>
</dbReference>
<feature type="region of interest" description="Disordered" evidence="1">
    <location>
        <begin position="148"/>
        <end position="184"/>
    </location>
</feature>
<evidence type="ECO:0000256" key="1">
    <source>
        <dbReference type="SAM" id="MobiDB-lite"/>
    </source>
</evidence>
<reference evidence="2 3" key="1">
    <citation type="journal article" date="2018" name="Mol. Plant">
        <title>The genome of Artemisia annua provides insight into the evolution of Asteraceae family and artemisinin biosynthesis.</title>
        <authorList>
            <person name="Shen Q."/>
            <person name="Zhang L."/>
            <person name="Liao Z."/>
            <person name="Wang S."/>
            <person name="Yan T."/>
            <person name="Shi P."/>
            <person name="Liu M."/>
            <person name="Fu X."/>
            <person name="Pan Q."/>
            <person name="Wang Y."/>
            <person name="Lv Z."/>
            <person name="Lu X."/>
            <person name="Zhang F."/>
            <person name="Jiang W."/>
            <person name="Ma Y."/>
            <person name="Chen M."/>
            <person name="Hao X."/>
            <person name="Li L."/>
            <person name="Tang Y."/>
            <person name="Lv G."/>
            <person name="Zhou Y."/>
            <person name="Sun X."/>
            <person name="Brodelius P.E."/>
            <person name="Rose J.K.C."/>
            <person name="Tang K."/>
        </authorList>
    </citation>
    <scope>NUCLEOTIDE SEQUENCE [LARGE SCALE GENOMIC DNA]</scope>
    <source>
        <strain evidence="3">cv. Huhao1</strain>
        <tissue evidence="2">Leaf</tissue>
    </source>
</reference>
<proteinExistence type="predicted"/>
<dbReference type="AlphaFoldDB" id="A0A2U1LDE2"/>
<evidence type="ECO:0000313" key="2">
    <source>
        <dbReference type="EMBL" id="PWA47006.1"/>
    </source>
</evidence>